<gene>
    <name evidence="2" type="ORF">DILT_LOCUS4768</name>
</gene>
<evidence type="ECO:0000313" key="3">
    <source>
        <dbReference type="Proteomes" id="UP000281553"/>
    </source>
</evidence>
<evidence type="ECO:0000313" key="2">
    <source>
        <dbReference type="EMBL" id="VDN08937.1"/>
    </source>
</evidence>
<keyword evidence="3" id="KW-1185">Reference proteome</keyword>
<reference evidence="2 3" key="1">
    <citation type="submission" date="2018-11" db="EMBL/GenBank/DDBJ databases">
        <authorList>
            <consortium name="Pathogen Informatics"/>
        </authorList>
    </citation>
    <scope>NUCLEOTIDE SEQUENCE [LARGE SCALE GENOMIC DNA]</scope>
</reference>
<organism evidence="2 3">
    <name type="scientific">Dibothriocephalus latus</name>
    <name type="common">Fish tapeworm</name>
    <name type="synonym">Diphyllobothrium latum</name>
    <dbReference type="NCBI Taxonomy" id="60516"/>
    <lineage>
        <taxon>Eukaryota</taxon>
        <taxon>Metazoa</taxon>
        <taxon>Spiralia</taxon>
        <taxon>Lophotrochozoa</taxon>
        <taxon>Platyhelminthes</taxon>
        <taxon>Cestoda</taxon>
        <taxon>Eucestoda</taxon>
        <taxon>Diphyllobothriidea</taxon>
        <taxon>Diphyllobothriidae</taxon>
        <taxon>Dibothriocephalus</taxon>
    </lineage>
</organism>
<protein>
    <recommendedName>
        <fullName evidence="1">Reverse transcriptase domain-containing protein</fullName>
    </recommendedName>
</protein>
<dbReference type="OrthoDB" id="6275987at2759"/>
<dbReference type="PROSITE" id="PS50878">
    <property type="entry name" value="RT_POL"/>
    <property type="match status" value="1"/>
</dbReference>
<dbReference type="InterPro" id="IPR000477">
    <property type="entry name" value="RT_dom"/>
</dbReference>
<evidence type="ECO:0000259" key="1">
    <source>
        <dbReference type="PROSITE" id="PS50878"/>
    </source>
</evidence>
<feature type="domain" description="Reverse transcriptase" evidence="1">
    <location>
        <begin position="1"/>
        <end position="93"/>
    </location>
</feature>
<name>A0A3P7LAS4_DIBLA</name>
<dbReference type="Proteomes" id="UP000281553">
    <property type="component" value="Unassembled WGS sequence"/>
</dbReference>
<accession>A0A3P7LAS4</accession>
<sequence>MLSIFMAHRPRDALSKVERTFYEQVKGTPMGSLISGLIVEAFLKRLESHVFQHHGAKSWAAYADDTFVVTEQDQVLAFKGRRNAVFSEIQFTT</sequence>
<dbReference type="EMBL" id="UYRU01046065">
    <property type="protein sequence ID" value="VDN08937.1"/>
    <property type="molecule type" value="Genomic_DNA"/>
</dbReference>
<dbReference type="AlphaFoldDB" id="A0A3P7LAS4"/>
<proteinExistence type="predicted"/>